<dbReference type="SUPFAM" id="SSF103088">
    <property type="entry name" value="OmpA-like"/>
    <property type="match status" value="1"/>
</dbReference>
<protein>
    <recommendedName>
        <fullName evidence="3">OmpA-like domain-containing protein</fullName>
    </recommendedName>
</protein>
<feature type="compositionally biased region" description="Low complexity" evidence="2">
    <location>
        <begin position="223"/>
        <end position="234"/>
    </location>
</feature>
<dbReference type="PROSITE" id="PS51123">
    <property type="entry name" value="OMPA_2"/>
    <property type="match status" value="1"/>
</dbReference>
<comment type="caution">
    <text evidence="4">The sequence shown here is derived from an EMBL/GenBank/DDBJ whole genome shotgun (WGS) entry which is preliminary data.</text>
</comment>
<feature type="compositionally biased region" description="Basic and acidic residues" evidence="2">
    <location>
        <begin position="151"/>
        <end position="163"/>
    </location>
</feature>
<feature type="region of interest" description="Disordered" evidence="2">
    <location>
        <begin position="223"/>
        <end position="268"/>
    </location>
</feature>
<dbReference type="AlphaFoldDB" id="A0A317DZW9"/>
<dbReference type="Gene3D" id="3.30.1330.60">
    <property type="entry name" value="OmpA-like domain"/>
    <property type="match status" value="1"/>
</dbReference>
<feature type="compositionally biased region" description="Polar residues" evidence="2">
    <location>
        <begin position="195"/>
        <end position="206"/>
    </location>
</feature>
<dbReference type="InterPro" id="IPR006665">
    <property type="entry name" value="OmpA-like"/>
</dbReference>
<reference evidence="4 5" key="1">
    <citation type="submission" date="2018-05" db="EMBL/GenBank/DDBJ databases">
        <title>Zavarzinia sp. HR-AS.</title>
        <authorList>
            <person name="Lee Y."/>
            <person name="Jeon C.O."/>
        </authorList>
    </citation>
    <scope>NUCLEOTIDE SEQUENCE [LARGE SCALE GENOMIC DNA]</scope>
    <source>
        <strain evidence="4 5">HR-AS</strain>
    </source>
</reference>
<keyword evidence="1" id="KW-0472">Membrane</keyword>
<organism evidence="4 5">
    <name type="scientific">Zavarzinia aquatilis</name>
    <dbReference type="NCBI Taxonomy" id="2211142"/>
    <lineage>
        <taxon>Bacteria</taxon>
        <taxon>Pseudomonadati</taxon>
        <taxon>Pseudomonadota</taxon>
        <taxon>Alphaproteobacteria</taxon>
        <taxon>Rhodospirillales</taxon>
        <taxon>Zavarziniaceae</taxon>
        <taxon>Zavarzinia</taxon>
    </lineage>
</organism>
<dbReference type="Pfam" id="PF00691">
    <property type="entry name" value="OmpA"/>
    <property type="match status" value="1"/>
</dbReference>
<name>A0A317DZW9_9PROT</name>
<dbReference type="InterPro" id="IPR036737">
    <property type="entry name" value="OmpA-like_sf"/>
</dbReference>
<feature type="region of interest" description="Disordered" evidence="2">
    <location>
        <begin position="55"/>
        <end position="206"/>
    </location>
</feature>
<feature type="domain" description="OmpA-like" evidence="3">
    <location>
        <begin position="455"/>
        <end position="568"/>
    </location>
</feature>
<accession>A0A317DZW9</accession>
<dbReference type="GO" id="GO:0016020">
    <property type="term" value="C:membrane"/>
    <property type="evidence" value="ECO:0007669"/>
    <property type="project" value="UniProtKB-UniRule"/>
</dbReference>
<evidence type="ECO:0000256" key="2">
    <source>
        <dbReference type="SAM" id="MobiDB-lite"/>
    </source>
</evidence>
<dbReference type="Proteomes" id="UP000245461">
    <property type="component" value="Unassembled WGS sequence"/>
</dbReference>
<gene>
    <name evidence="4" type="ORF">DKG74_18590</name>
</gene>
<dbReference type="EMBL" id="QGLE01000013">
    <property type="protein sequence ID" value="PWR18633.1"/>
    <property type="molecule type" value="Genomic_DNA"/>
</dbReference>
<evidence type="ECO:0000313" key="5">
    <source>
        <dbReference type="Proteomes" id="UP000245461"/>
    </source>
</evidence>
<feature type="compositionally biased region" description="Low complexity" evidence="2">
    <location>
        <begin position="91"/>
        <end position="105"/>
    </location>
</feature>
<proteinExistence type="predicted"/>
<keyword evidence="5" id="KW-1185">Reference proteome</keyword>
<feature type="compositionally biased region" description="Polar residues" evidence="2">
    <location>
        <begin position="56"/>
        <end position="76"/>
    </location>
</feature>
<evidence type="ECO:0000313" key="4">
    <source>
        <dbReference type="EMBL" id="PWR18633.1"/>
    </source>
</evidence>
<evidence type="ECO:0000256" key="1">
    <source>
        <dbReference type="PROSITE-ProRule" id="PRU00473"/>
    </source>
</evidence>
<evidence type="ECO:0000259" key="3">
    <source>
        <dbReference type="PROSITE" id="PS51123"/>
    </source>
</evidence>
<sequence length="568" mass="56376">MLCGPRGPGRFGVQSMVARVLRGAEGSARLVPSIVVAVSVASAALGAVLAAGTPGFAQSASDSPSTAGNTPETTSDADAVRRPATIEESFPSLSSVPTRPTPSTTAAERVRITNSLAGDRQNAQYTSQALRGGEEAAAPSPRSLPPVAASEIRDPNEERRQAAEARGITPFGSYQRRADGGQVPPPLPSTPEAASYSSRPAANTGSGYAAAVPRAVARPSAQAEAVADPAAPRPTTGAVRPLKVPPTVASLPAPEGQEQRQMASGPTPRVIASISSAPAGERAPVPSPASVAAARGTTTVAAAEPAPVGSRYAPPAPAPQIRVAGGAQPAVAPGRAGTAPAPAPVETRSLALVTAGASRELAIPAQAPPGVIVADIYQQQLAETRSPRNVPTAMPQFEASRAPALPVTGVPMTAAMQAALGGAAPARVRVDLDTPRDAGRRAAAPASRATTAAAAAGSASGSGTVIGFAAGSIDLSPAARESIRQMASALHSGAAQVRIVGYARAKGDGGDSIGAFGLSIDRANAVAAELMAAGVPAQAVKVEAIVADAGAASQRNRGKGPEAVVFVE</sequence>
<feature type="compositionally biased region" description="Polar residues" evidence="2">
    <location>
        <begin position="112"/>
        <end position="129"/>
    </location>
</feature>